<dbReference type="PANTHER" id="PTHR12592">
    <property type="entry name" value="ATP-DEPENDENT (S)-NAD(P)H-HYDRATE DEHYDRATASE FAMILY MEMBER"/>
    <property type="match status" value="1"/>
</dbReference>
<dbReference type="AlphaFoldDB" id="A0A292YAN6"/>
<gene>
    <name evidence="18" type="primary">nnrE</name>
    <name evidence="17" type="synonym">nnrD</name>
    <name evidence="22" type="ORF">LNAT_P0093</name>
</gene>
<dbReference type="PROSITE" id="PS51383">
    <property type="entry name" value="YJEF_C_3"/>
    <property type="match status" value="1"/>
</dbReference>
<evidence type="ECO:0000256" key="10">
    <source>
        <dbReference type="ARBA" id="ARBA00023027"/>
    </source>
</evidence>
<comment type="function">
    <text evidence="18">Catalyzes the epimerization of the S- and R-forms of NAD(P)HX, a damaged form of NAD(P)H that is a result of enzymatic or heat-dependent hydration. This is a prerequisite for the S-specific NAD(P)H-hydrate dehydratase to allow the repair of both epimers of NAD(P)HX.</text>
</comment>
<dbReference type="GO" id="GO:0046872">
    <property type="term" value="F:metal ion binding"/>
    <property type="evidence" value="ECO:0007669"/>
    <property type="project" value="UniProtKB-UniRule"/>
</dbReference>
<evidence type="ECO:0000256" key="5">
    <source>
        <dbReference type="ARBA" id="ARBA00022723"/>
    </source>
</evidence>
<dbReference type="CDD" id="cd01171">
    <property type="entry name" value="YXKO-related"/>
    <property type="match status" value="1"/>
</dbReference>
<evidence type="ECO:0000256" key="9">
    <source>
        <dbReference type="ARBA" id="ARBA00022958"/>
    </source>
</evidence>
<dbReference type="Gene3D" id="3.40.50.10260">
    <property type="entry name" value="YjeF N-terminal domain"/>
    <property type="match status" value="1"/>
</dbReference>
<evidence type="ECO:0000313" key="23">
    <source>
        <dbReference type="Proteomes" id="UP000217944"/>
    </source>
</evidence>
<evidence type="ECO:0000256" key="14">
    <source>
        <dbReference type="ARBA" id="ARBA00025153"/>
    </source>
</evidence>
<comment type="function">
    <text evidence="17">Catalyzes the dehydration of the S-form of NAD(P)HX at the expense of ADP, which is converted to AMP. Together with NAD(P)HX epimerase, which catalyzes the epimerization of the S- and R-forms, the enzyme allows the repair of both epimers of NAD(P)HX, a damaged form of NAD(P)H that is a result of enzymatic or heat-dependent hydration.</text>
</comment>
<comment type="similarity">
    <text evidence="4 19">In the C-terminal section; belongs to the NnrD/CARKD family.</text>
</comment>
<feature type="binding site" evidence="18">
    <location>
        <position position="113"/>
    </location>
    <ligand>
        <name>K(+)</name>
        <dbReference type="ChEBI" id="CHEBI:29103"/>
    </ligand>
</feature>
<feature type="binding site" evidence="18">
    <location>
        <begin position="117"/>
        <end position="123"/>
    </location>
    <ligand>
        <name>(6S)-NADPHX</name>
        <dbReference type="ChEBI" id="CHEBI:64076"/>
    </ligand>
</feature>
<evidence type="ECO:0000256" key="13">
    <source>
        <dbReference type="ARBA" id="ARBA00023268"/>
    </source>
</evidence>
<organism evidence="22 23">
    <name type="scientific">Lebetimonas natsushimae</name>
    <dbReference type="NCBI Taxonomy" id="1936991"/>
    <lineage>
        <taxon>Bacteria</taxon>
        <taxon>Pseudomonadati</taxon>
        <taxon>Campylobacterota</taxon>
        <taxon>Epsilonproteobacteria</taxon>
        <taxon>Nautiliales</taxon>
        <taxon>Nautiliaceae</taxon>
        <taxon>Lebetimonas</taxon>
    </lineage>
</organism>
<dbReference type="InterPro" id="IPR017953">
    <property type="entry name" value="Carbohydrate_kinase_pred_CS"/>
</dbReference>
<evidence type="ECO:0000256" key="1">
    <source>
        <dbReference type="ARBA" id="ARBA00000013"/>
    </source>
</evidence>
<keyword evidence="13" id="KW-0511">Multifunctional enzyme</keyword>
<dbReference type="HAMAP" id="MF_01966">
    <property type="entry name" value="NADHX_epimerase"/>
    <property type="match status" value="1"/>
</dbReference>
<feature type="domain" description="YjeF C-terminal" evidence="20">
    <location>
        <begin position="210"/>
        <end position="463"/>
    </location>
</feature>
<dbReference type="InterPro" id="IPR030677">
    <property type="entry name" value="Nnr"/>
</dbReference>
<dbReference type="InterPro" id="IPR036652">
    <property type="entry name" value="YjeF_N_dom_sf"/>
</dbReference>
<evidence type="ECO:0000313" key="22">
    <source>
        <dbReference type="EMBL" id="GAX86798.1"/>
    </source>
</evidence>
<dbReference type="GO" id="GO:0005524">
    <property type="term" value="F:ATP binding"/>
    <property type="evidence" value="ECO:0007669"/>
    <property type="project" value="UniProtKB-UniRule"/>
</dbReference>
<feature type="domain" description="YjeF N-terminal" evidence="21">
    <location>
        <begin position="8"/>
        <end position="202"/>
    </location>
</feature>
<comment type="catalytic activity">
    <reaction evidence="2 18 19">
        <text>(6R)-NADPHX = (6S)-NADPHX</text>
        <dbReference type="Rhea" id="RHEA:32227"/>
        <dbReference type="ChEBI" id="CHEBI:64076"/>
        <dbReference type="ChEBI" id="CHEBI:64077"/>
        <dbReference type="EC" id="5.1.99.6"/>
    </reaction>
</comment>
<comment type="subunit">
    <text evidence="17">Homotetramer.</text>
</comment>
<feature type="binding site" evidence="18">
    <location>
        <position position="57"/>
    </location>
    <ligand>
        <name>K(+)</name>
        <dbReference type="ChEBI" id="CHEBI:29103"/>
    </ligand>
</feature>
<dbReference type="GO" id="GO:0052855">
    <property type="term" value="F:ADP-dependent NAD(P)H-hydrate dehydratase activity"/>
    <property type="evidence" value="ECO:0007669"/>
    <property type="project" value="UniProtKB-UniRule"/>
</dbReference>
<dbReference type="Proteomes" id="UP000217944">
    <property type="component" value="Unassembled WGS sequence"/>
</dbReference>
<evidence type="ECO:0000256" key="11">
    <source>
        <dbReference type="ARBA" id="ARBA00023235"/>
    </source>
</evidence>
<dbReference type="EMBL" id="BDME01000001">
    <property type="protein sequence ID" value="GAX86798.1"/>
    <property type="molecule type" value="Genomic_DNA"/>
</dbReference>
<comment type="similarity">
    <text evidence="3 19">In the N-terminal section; belongs to the NnrE/AIBP family.</text>
</comment>
<feature type="binding site" evidence="17">
    <location>
        <position position="337"/>
    </location>
    <ligand>
        <name>(6S)-NADPHX</name>
        <dbReference type="ChEBI" id="CHEBI:64076"/>
    </ligand>
</feature>
<comment type="function">
    <text evidence="14 19">Bifunctional enzyme that catalyzes the epimerization of the S- and R-forms of NAD(P)HX and the dehydration of the S-form of NAD(P)HX at the expense of ADP, which is converted to AMP. This allows the repair of both epimers of NAD(P)HX, a damaged form of NAD(P)H that is a result of enzymatic or heat-dependent hydration.</text>
</comment>
<keyword evidence="23" id="KW-1185">Reference proteome</keyword>
<evidence type="ECO:0000256" key="6">
    <source>
        <dbReference type="ARBA" id="ARBA00022741"/>
    </source>
</evidence>
<dbReference type="GO" id="GO:0052856">
    <property type="term" value="F:NAD(P)HX epimerase activity"/>
    <property type="evidence" value="ECO:0007669"/>
    <property type="project" value="UniProtKB-UniRule"/>
</dbReference>
<dbReference type="PIRSF" id="PIRSF017184">
    <property type="entry name" value="Nnr"/>
    <property type="match status" value="1"/>
</dbReference>
<keyword evidence="6 17" id="KW-0547">Nucleotide-binding</keyword>
<comment type="cofactor">
    <cofactor evidence="18 19">
        <name>K(+)</name>
        <dbReference type="ChEBI" id="CHEBI:29103"/>
    </cofactor>
    <text evidence="18 19">Binds 1 potassium ion per subunit.</text>
</comment>
<protein>
    <recommendedName>
        <fullName evidence="19">Bifunctional NAD(P)H-hydrate repair enzyme</fullName>
    </recommendedName>
    <alternativeName>
        <fullName evidence="19">Nicotinamide nucleotide repair protein</fullName>
    </alternativeName>
    <domain>
        <recommendedName>
            <fullName evidence="19">ADP-dependent (S)-NAD(P)H-hydrate dehydratase</fullName>
            <ecNumber evidence="19">4.2.1.136</ecNumber>
        </recommendedName>
        <alternativeName>
            <fullName evidence="19">ADP-dependent NAD(P)HX dehydratase</fullName>
        </alternativeName>
    </domain>
    <domain>
        <recommendedName>
            <fullName evidence="19">NAD(P)H-hydrate epimerase</fullName>
            <ecNumber evidence="19">5.1.99.6</ecNumber>
        </recommendedName>
    </domain>
</protein>
<dbReference type="Pfam" id="PF03853">
    <property type="entry name" value="YjeF_N"/>
    <property type="match status" value="1"/>
</dbReference>
<dbReference type="PROSITE" id="PS51385">
    <property type="entry name" value="YJEF_N"/>
    <property type="match status" value="1"/>
</dbReference>
<proteinExistence type="inferred from homology"/>
<evidence type="ECO:0000256" key="2">
    <source>
        <dbReference type="ARBA" id="ARBA00000909"/>
    </source>
</evidence>
<comment type="caution">
    <text evidence="17">Lacks conserved residue(s) required for the propagation of feature annotation.</text>
</comment>
<comment type="caution">
    <text evidence="22">The sequence shown here is derived from an EMBL/GenBank/DDBJ whole genome shotgun (WGS) entry which is preliminary data.</text>
</comment>
<evidence type="ECO:0000256" key="17">
    <source>
        <dbReference type="HAMAP-Rule" id="MF_01965"/>
    </source>
</evidence>
<dbReference type="NCBIfam" id="TIGR00197">
    <property type="entry name" value="yjeF_nterm"/>
    <property type="match status" value="1"/>
</dbReference>
<dbReference type="EC" id="4.2.1.136" evidence="19"/>
<comment type="similarity">
    <text evidence="18">Belongs to the NnrE/AIBP family.</text>
</comment>
<feature type="binding site" evidence="18">
    <location>
        <begin position="56"/>
        <end position="60"/>
    </location>
    <ligand>
        <name>(6S)-NADPHX</name>
        <dbReference type="ChEBI" id="CHEBI:64076"/>
    </ligand>
</feature>
<evidence type="ECO:0000256" key="18">
    <source>
        <dbReference type="HAMAP-Rule" id="MF_01966"/>
    </source>
</evidence>
<evidence type="ECO:0000259" key="20">
    <source>
        <dbReference type="PROSITE" id="PS51383"/>
    </source>
</evidence>
<evidence type="ECO:0000256" key="19">
    <source>
        <dbReference type="PIRNR" id="PIRNR017184"/>
    </source>
</evidence>
<dbReference type="Gene3D" id="3.40.1190.20">
    <property type="match status" value="1"/>
</dbReference>
<dbReference type="InterPro" id="IPR029056">
    <property type="entry name" value="Ribokinase-like"/>
</dbReference>
<dbReference type="InterPro" id="IPR000631">
    <property type="entry name" value="CARKD"/>
</dbReference>
<dbReference type="EC" id="5.1.99.6" evidence="19"/>
<evidence type="ECO:0000256" key="4">
    <source>
        <dbReference type="ARBA" id="ARBA00009524"/>
    </source>
</evidence>
<dbReference type="OrthoDB" id="9806925at2"/>
<evidence type="ECO:0000256" key="8">
    <source>
        <dbReference type="ARBA" id="ARBA00022857"/>
    </source>
</evidence>
<dbReference type="InterPro" id="IPR004443">
    <property type="entry name" value="YjeF_N_dom"/>
</dbReference>
<sequence length="463" mass="51042">MRRVFRDVYALDKKCYEKYNLTEDILMEHAAYEMALEIYKRIEKGSRVTIVAGPGNNGADGITLARILLGDYKVNLFLPLNAKSQMAKLQLERFLRIGGKVSKKLKEADAVVDAIFGSGLKRDLSDEIVKTIEKMNEMNGFKLACDIPTGIDEKGNIRPVAFKADLTVTMGAEKLSLYSDSAKDYVGEIKLANLGISFSNYVEKSDFFILEKGDLKLPVRAKQNSHKRSYGHLGILCGEKKGAAVLASQAAFNFGCGLVSLVESEKCKVENYPYEIMKSGSVEGFSALAFGMGMGECFDDKLAEIAKLDIPMVIDADMFYKKEILKFLEKKVVLTPHPKEFSSLLKISGVGEYSTKEIQENRFDLALEFSKKYPQVVLLLKGANKIIAHNKKFYIDPYGSVALAKGGSGDVLAGMIGSLLAQGEDLLSATINASLAHSIAGNYEPNYALTPTKLIKRVEKIRI</sequence>
<keyword evidence="12 17" id="KW-0456">Lyase</keyword>
<dbReference type="HAMAP" id="MF_01965">
    <property type="entry name" value="NADHX_dehydratase"/>
    <property type="match status" value="1"/>
</dbReference>
<keyword evidence="5 18" id="KW-0479">Metal-binding</keyword>
<reference evidence="22 23" key="1">
    <citation type="journal article" date="2017" name="Syst. Appl. Microbiol.">
        <title>Lebetimonas natsushimae sp. nov., a novel strictly anaerobic, moderately thermophilic chemoautotroph isolated from a deep-sea hydrothermal vent polychaete nest in the Mid-Okinawa Trough.</title>
        <authorList>
            <person name="Nagata R."/>
            <person name="Takaki Y."/>
            <person name="Tame A."/>
            <person name="Nunoura T."/>
            <person name="Muto H."/>
            <person name="Mino S."/>
            <person name="Sawayama S."/>
            <person name="Takai K."/>
            <person name="Nakagawa S."/>
        </authorList>
    </citation>
    <scope>NUCLEOTIDE SEQUENCE [LARGE SCALE GENOMIC DNA]</scope>
    <source>
        <strain evidence="22 23">HS1857</strain>
    </source>
</reference>
<evidence type="ECO:0000256" key="3">
    <source>
        <dbReference type="ARBA" id="ARBA00006001"/>
    </source>
</evidence>
<feature type="binding site" evidence="18">
    <location>
        <position position="149"/>
    </location>
    <ligand>
        <name>K(+)</name>
        <dbReference type="ChEBI" id="CHEBI:29103"/>
    </ligand>
</feature>
<evidence type="ECO:0000256" key="12">
    <source>
        <dbReference type="ARBA" id="ARBA00023239"/>
    </source>
</evidence>
<keyword evidence="11 18" id="KW-0413">Isomerase</keyword>
<keyword evidence="8 17" id="KW-0521">NADP</keyword>
<dbReference type="PROSITE" id="PS01050">
    <property type="entry name" value="YJEF_C_2"/>
    <property type="match status" value="1"/>
</dbReference>
<dbReference type="SUPFAM" id="SSF64153">
    <property type="entry name" value="YjeF N-terminal domain-like"/>
    <property type="match status" value="1"/>
</dbReference>
<keyword evidence="10 17" id="KW-0520">NAD</keyword>
<feature type="binding site" evidence="17">
    <location>
        <position position="409"/>
    </location>
    <ligand>
        <name>AMP</name>
        <dbReference type="ChEBI" id="CHEBI:456215"/>
    </ligand>
</feature>
<dbReference type="PANTHER" id="PTHR12592:SF0">
    <property type="entry name" value="ATP-DEPENDENT (S)-NAD(P)H-HYDRATE DEHYDRATASE"/>
    <property type="match status" value="1"/>
</dbReference>
<feature type="binding site" evidence="17">
    <location>
        <position position="293"/>
    </location>
    <ligand>
        <name>(6S)-NADPHX</name>
        <dbReference type="ChEBI" id="CHEBI:64076"/>
    </ligand>
</feature>
<dbReference type="NCBIfam" id="TIGR00196">
    <property type="entry name" value="yjeF_cterm"/>
    <property type="match status" value="1"/>
</dbReference>
<comment type="catalytic activity">
    <reaction evidence="1 18 19">
        <text>(6R)-NADHX = (6S)-NADHX</text>
        <dbReference type="Rhea" id="RHEA:32215"/>
        <dbReference type="ChEBI" id="CHEBI:64074"/>
        <dbReference type="ChEBI" id="CHEBI:64075"/>
        <dbReference type="EC" id="5.1.99.6"/>
    </reaction>
</comment>
<comment type="catalytic activity">
    <reaction evidence="16 17 19">
        <text>(6S)-NADPHX + ADP = AMP + phosphate + NADPH + H(+)</text>
        <dbReference type="Rhea" id="RHEA:32235"/>
        <dbReference type="ChEBI" id="CHEBI:15378"/>
        <dbReference type="ChEBI" id="CHEBI:43474"/>
        <dbReference type="ChEBI" id="CHEBI:57783"/>
        <dbReference type="ChEBI" id="CHEBI:64076"/>
        <dbReference type="ChEBI" id="CHEBI:456215"/>
        <dbReference type="ChEBI" id="CHEBI:456216"/>
        <dbReference type="EC" id="4.2.1.136"/>
    </reaction>
</comment>
<keyword evidence="9 18" id="KW-0630">Potassium</keyword>
<evidence type="ECO:0000256" key="16">
    <source>
        <dbReference type="ARBA" id="ARBA00049209"/>
    </source>
</evidence>
<accession>A0A292YAN6</accession>
<feature type="binding site" evidence="18">
    <location>
        <position position="146"/>
    </location>
    <ligand>
        <name>(6S)-NADPHX</name>
        <dbReference type="ChEBI" id="CHEBI:64076"/>
    </ligand>
</feature>
<evidence type="ECO:0000256" key="7">
    <source>
        <dbReference type="ARBA" id="ARBA00022840"/>
    </source>
</evidence>
<comment type="cofactor">
    <cofactor evidence="17">
        <name>Mg(2+)</name>
        <dbReference type="ChEBI" id="CHEBI:18420"/>
    </cofactor>
</comment>
<feature type="binding site" evidence="17">
    <location>
        <position position="410"/>
    </location>
    <ligand>
        <name>(6S)-NADPHX</name>
        <dbReference type="ChEBI" id="CHEBI:64076"/>
    </ligand>
</feature>
<feature type="binding site" evidence="17">
    <location>
        <position position="243"/>
    </location>
    <ligand>
        <name>(6S)-NADPHX</name>
        <dbReference type="ChEBI" id="CHEBI:64076"/>
    </ligand>
</feature>
<dbReference type="SUPFAM" id="SSF53613">
    <property type="entry name" value="Ribokinase-like"/>
    <property type="match status" value="1"/>
</dbReference>
<comment type="similarity">
    <text evidence="17">Belongs to the NnrD/CARKD family.</text>
</comment>
<comment type="catalytic activity">
    <reaction evidence="15 17 19">
        <text>(6S)-NADHX + ADP = AMP + phosphate + NADH + H(+)</text>
        <dbReference type="Rhea" id="RHEA:32223"/>
        <dbReference type="ChEBI" id="CHEBI:15378"/>
        <dbReference type="ChEBI" id="CHEBI:43474"/>
        <dbReference type="ChEBI" id="CHEBI:57945"/>
        <dbReference type="ChEBI" id="CHEBI:64074"/>
        <dbReference type="ChEBI" id="CHEBI:456215"/>
        <dbReference type="ChEBI" id="CHEBI:456216"/>
        <dbReference type="EC" id="4.2.1.136"/>
    </reaction>
</comment>
<dbReference type="GO" id="GO:0046496">
    <property type="term" value="P:nicotinamide nucleotide metabolic process"/>
    <property type="evidence" value="ECO:0007669"/>
    <property type="project" value="UniProtKB-UniRule"/>
</dbReference>
<name>A0A292YAN6_9BACT</name>
<dbReference type="Pfam" id="PF01256">
    <property type="entry name" value="Carb_kinase"/>
    <property type="match status" value="1"/>
</dbReference>
<dbReference type="RefSeq" id="WP_096257968.1">
    <property type="nucleotide sequence ID" value="NZ_BDME01000001.1"/>
</dbReference>
<keyword evidence="7 17" id="KW-0067">ATP-binding</keyword>
<dbReference type="GO" id="GO:0110051">
    <property type="term" value="P:metabolite repair"/>
    <property type="evidence" value="ECO:0007669"/>
    <property type="project" value="TreeGrafter"/>
</dbReference>
<evidence type="ECO:0000259" key="21">
    <source>
        <dbReference type="PROSITE" id="PS51385"/>
    </source>
</evidence>
<evidence type="ECO:0000256" key="15">
    <source>
        <dbReference type="ARBA" id="ARBA00048238"/>
    </source>
</evidence>